<name>A0ABW1QDB1_9CORY</name>
<dbReference type="EMBL" id="JBHSQE010000006">
    <property type="protein sequence ID" value="MFC6146792.1"/>
    <property type="molecule type" value="Genomic_DNA"/>
</dbReference>
<gene>
    <name evidence="1" type="ORF">ACFPUZ_08235</name>
</gene>
<dbReference type="Pfam" id="PF08310">
    <property type="entry name" value="LGFP"/>
    <property type="match status" value="3"/>
</dbReference>
<dbReference type="InterPro" id="IPR013207">
    <property type="entry name" value="LGFP"/>
</dbReference>
<sequence length="297" mass="32990">MWSDSIVLPPQLNKHDADIAEVAVAAEQTSLGRARRTAAHCRTFWPSPHQVCGAILQRYEQLGGMTSWLLWPIEPMSANPDGQGYRQRYQNGFIYWHPDTGAHAVAVRNAEVWARNGWETGWLGYPLGGEVPVKGSQPVDGELNGWVQHFQGGRIYRSPLQQVASINGLILEEWLEMGGPNSYLGFPIADEAKTADSIGRFSVFQDGEMYWHPDAGTWGISGPFLFEWAKGGRESGTLGYPSGTPVEEVLLQASQPFQNGLIRGYFEPINKGSVADFDHSLVWEFDPTPLPIIDHLE</sequence>
<evidence type="ECO:0000313" key="2">
    <source>
        <dbReference type="Proteomes" id="UP001596244"/>
    </source>
</evidence>
<dbReference type="RefSeq" id="WP_377001443.1">
    <property type="nucleotide sequence ID" value="NZ_JBHSQE010000006.1"/>
</dbReference>
<dbReference type="Proteomes" id="UP001596244">
    <property type="component" value="Unassembled WGS sequence"/>
</dbReference>
<accession>A0ABW1QDB1</accession>
<keyword evidence="2" id="KW-1185">Reference proteome</keyword>
<proteinExistence type="predicted"/>
<protein>
    <submittedName>
        <fullName evidence="1">LGFP repeat-containing protein</fullName>
    </submittedName>
</protein>
<reference evidence="2" key="1">
    <citation type="journal article" date="2019" name="Int. J. Syst. Evol. Microbiol.">
        <title>The Global Catalogue of Microorganisms (GCM) 10K type strain sequencing project: providing services to taxonomists for standard genome sequencing and annotation.</title>
        <authorList>
            <consortium name="The Broad Institute Genomics Platform"/>
            <consortium name="The Broad Institute Genome Sequencing Center for Infectious Disease"/>
            <person name="Wu L."/>
            <person name="Ma J."/>
        </authorList>
    </citation>
    <scope>NUCLEOTIDE SEQUENCE [LARGE SCALE GENOMIC DNA]</scope>
    <source>
        <strain evidence="2">CCUG 51943</strain>
    </source>
</reference>
<evidence type="ECO:0000313" key="1">
    <source>
        <dbReference type="EMBL" id="MFC6146792.1"/>
    </source>
</evidence>
<comment type="caution">
    <text evidence="1">The sequence shown here is derived from an EMBL/GenBank/DDBJ whole genome shotgun (WGS) entry which is preliminary data.</text>
</comment>
<organism evidence="1 2">
    <name type="scientific">Corynebacterium nasicanis</name>
    <dbReference type="NCBI Taxonomy" id="1448267"/>
    <lineage>
        <taxon>Bacteria</taxon>
        <taxon>Bacillati</taxon>
        <taxon>Actinomycetota</taxon>
        <taxon>Actinomycetes</taxon>
        <taxon>Mycobacteriales</taxon>
        <taxon>Corynebacteriaceae</taxon>
        <taxon>Corynebacterium</taxon>
    </lineage>
</organism>